<organism evidence="2 3">
    <name type="scientific">Culter alburnus</name>
    <name type="common">Topmouth culter</name>
    <dbReference type="NCBI Taxonomy" id="194366"/>
    <lineage>
        <taxon>Eukaryota</taxon>
        <taxon>Metazoa</taxon>
        <taxon>Chordata</taxon>
        <taxon>Craniata</taxon>
        <taxon>Vertebrata</taxon>
        <taxon>Euteleostomi</taxon>
        <taxon>Actinopterygii</taxon>
        <taxon>Neopterygii</taxon>
        <taxon>Teleostei</taxon>
        <taxon>Ostariophysi</taxon>
        <taxon>Cypriniformes</taxon>
        <taxon>Xenocyprididae</taxon>
        <taxon>Xenocypridinae</taxon>
        <taxon>Culter</taxon>
    </lineage>
</organism>
<keyword evidence="3" id="KW-1185">Reference proteome</keyword>
<sequence>MPDHALEVKAPFMHFCLTTERSGAMSPPSHTRTHTDPITHLQITVPRDTE</sequence>
<dbReference type="AlphaFoldDB" id="A0AAW1YZK5"/>
<gene>
    <name evidence="2" type="ORF">ABG768_016222</name>
</gene>
<reference evidence="2 3" key="1">
    <citation type="submission" date="2024-05" db="EMBL/GenBank/DDBJ databases">
        <title>A high-quality chromosomal-level genome assembly of Topmouth culter (Culter alburnus).</title>
        <authorList>
            <person name="Zhao H."/>
        </authorList>
    </citation>
    <scope>NUCLEOTIDE SEQUENCE [LARGE SCALE GENOMIC DNA]</scope>
    <source>
        <strain evidence="2">CATC2023</strain>
        <tissue evidence="2">Muscle</tissue>
    </source>
</reference>
<comment type="caution">
    <text evidence="2">The sequence shown here is derived from an EMBL/GenBank/DDBJ whole genome shotgun (WGS) entry which is preliminary data.</text>
</comment>
<evidence type="ECO:0000313" key="2">
    <source>
        <dbReference type="EMBL" id="KAK9954123.1"/>
    </source>
</evidence>
<evidence type="ECO:0000256" key="1">
    <source>
        <dbReference type="SAM" id="MobiDB-lite"/>
    </source>
</evidence>
<name>A0AAW1YZK5_CULAL</name>
<dbReference type="EMBL" id="JAWDJR010000022">
    <property type="protein sequence ID" value="KAK9954123.1"/>
    <property type="molecule type" value="Genomic_DNA"/>
</dbReference>
<feature type="region of interest" description="Disordered" evidence="1">
    <location>
        <begin position="21"/>
        <end position="50"/>
    </location>
</feature>
<feature type="non-terminal residue" evidence="2">
    <location>
        <position position="50"/>
    </location>
</feature>
<protein>
    <submittedName>
        <fullName evidence="2">Uncharacterized protein</fullName>
    </submittedName>
</protein>
<dbReference type="Proteomes" id="UP001479290">
    <property type="component" value="Unassembled WGS sequence"/>
</dbReference>
<evidence type="ECO:0000313" key="3">
    <source>
        <dbReference type="Proteomes" id="UP001479290"/>
    </source>
</evidence>
<accession>A0AAW1YZK5</accession>
<proteinExistence type="predicted"/>